<dbReference type="InterPro" id="IPR028103">
    <property type="entry name" value="Spatacsin"/>
</dbReference>
<sequence length="1910" mass="224499">MPHSRLILSELPIDTKNKVIISPLHTHICCQEENTLKIIEISSKKETIISEVKEFITVLLGKNEGVVYYTKKSIVFHGFNSGDFILTESLNDEKLILHSTYDAFLVCIFRPYRVDVIGYNSTFRPSMLSPFKNYLLHSSQNNILAVITADKKLHLFIPRVPPFSVTLTFLTSLPKKFTFTSELEYFAFIYDDKVVIFRNRNSIQMTQMKLSQIDFFFQLSAQNSNSFMVINEKDVSDVYLSSTSVLCVIGESIKTYNICDIKEEPLLSTGVKSYAFIGYGGCGSIIMLENKNIICYVRDVQSDSLLRGMISLGFEKMWTKLVNSNTELQNADRKLIEFEDSMRGLRLDSAKKILEEMKDVQVSQALKITEDYYNSGVEKKMYYRDLSIISEIGLACIVKEIHNNNKQGIMKYAENETKFVETILMEEDMLLSNEKQQIKKEESMMRKSGNFENISEQTKIGLLDGIMNGNMVTTMNKYGFKSEEIKEYCMKFVYQFVANQKIKEAIHLLMRLGYKDIKLIMKELYDNTHLMIIRKEIENIMKEVLIEENKYMNEYEEYLDKIKIEKKYEIRIKEINETQEQLESEFTNEIMKNYGMSYEQGFSDNIAIIPRIDNTNGKAIGLSIKDIEQLDEEEKNMLLKEEGKHETEDIEIQFNLLHGKVKEIEGILNTGKEENVKEINEKKEITPLIVRKSINTYMITHPNEEMINKAENEGINSELMRTLLIGKNEVKRKYLDMIQGIEYLPTFCEIKERYHNTEAPQQWMKKIIQMDEWNDENEEKVINNKIDIQKEEPEGCEIIPLYETLMKTEYKPMEPFKMPFPQKEIKRYEMNLKDYLSDKRIIEVIRNKEVMEESKNILLFNKDMREMASFIKEFLGDKYIRLNMLIANVIEEDGNQEYKNIIRIEELDKQEDKIEFLKYLERRAEPINLANELRNYLANRWGLELSERQIEIICENENLIELLESSDEHGYSNTLIDKCVKENWPESPLKSHIEINENEEFLSQSIGVIMKGFCNEEESGLSYMNWIFEDGERTLLLLRFFESAIIGKTLQTCQTDNIEEGLIYVINQLIDHEFKCDRIIEGFEFFDRNNPLTFFFKIVYFISIASFGEVIQLKKRLNEAIINKEWKVGTIENIIKIMNCIIIKFIKLHISSPELIERLLKELLTIEELPKEVIQICKERKEINKLIDQFGLKLKRDCQKEEIVNELIINGEYIVAHSFAVEYVPNDIFLPIQKEIEQMIKKDKLKGKERWDKINEIICKRTCRFVDAGKYFFDEAIRMNSYQDYERKYKDIANEMLIILNYSLEWLNKEEGSCKEAQNMIKKAEKLRHIYEESKSKNIGAAYIEKASEESVYYLVNRGDYSLAMIMNEKISCSEMKIFKEGYEFIINPQSYTIPINEGIEYLEKLMKQSSQIRRGIQILKMRYLIVYKYYPDKSVILALLRDSSVFRSKLLDVVSTICGITTLKQFASKLTRWNLIFEETKEFINWELIEDKELVPILSRLYVDMALNVKPICITGYPVNIIKGFLGLLKDPENIIEIMLQYCSETENYFVLSECFSCCYIAGEIKCSSEIMRKLMEVISKRMNEMLETQNLIHFIRFAVKTKTLNEFLIKNEEDKEYISLPKIALQQAFKSKFDSQQIIPSIEEKSLFENQIYYLSDLKDIQTNPELQYHSSYEQIISDCYAILNTSMEGGLFYFEKANKIVQNFVTTISNQIKVTMPISMWYPQFIEAMKCYARAIGFFRNEEEYYWANKSGQMIGILSLQIYFDNVQLIGLNSERALNQMMYFTSFDDAFIFAKYYNLLEPLKWSKCLYYQCIINGNKSYFDHWLSAFALDKTTLTDILEQHERNEKMNNGRRKDSIHWDYFISKVKRINPALFYLCEGRPLTQTKIPSELKLMILNSNLSLDSLK</sequence>
<organism evidence="3 4">
    <name type="scientific">Entamoeba histolytica</name>
    <dbReference type="NCBI Taxonomy" id="5759"/>
    <lineage>
        <taxon>Eukaryota</taxon>
        <taxon>Amoebozoa</taxon>
        <taxon>Evosea</taxon>
        <taxon>Archamoebae</taxon>
        <taxon>Mastigamoebida</taxon>
        <taxon>Entamoebidae</taxon>
        <taxon>Entamoeba</taxon>
    </lineage>
</organism>
<dbReference type="PANTHER" id="PTHR13650">
    <property type="entry name" value="SPATACSIN"/>
    <property type="match status" value="1"/>
</dbReference>
<dbReference type="PANTHER" id="PTHR13650:SF0">
    <property type="entry name" value="SPATACSIN"/>
    <property type="match status" value="1"/>
</dbReference>
<keyword evidence="1" id="KW-0175">Coiled coil</keyword>
<gene>
    <name evidence="3" type="ORF">CL6EHI_074150</name>
</gene>
<feature type="coiled-coil region" evidence="1">
    <location>
        <begin position="321"/>
        <end position="348"/>
    </location>
</feature>
<dbReference type="EMBL" id="BDEQ01000001">
    <property type="protein sequence ID" value="GAT95678.1"/>
    <property type="molecule type" value="Genomic_DNA"/>
</dbReference>
<name>A0A175JQG9_ENTHI</name>
<dbReference type="VEuPathDB" id="AmoebaDB:KM1_084550"/>
<protein>
    <recommendedName>
        <fullName evidence="2">Spatacsin C-terminal domain-containing protein</fullName>
    </recommendedName>
</protein>
<dbReference type="VEuPathDB" id="AmoebaDB:EHI_074150"/>
<evidence type="ECO:0000259" key="2">
    <source>
        <dbReference type="Pfam" id="PF14649"/>
    </source>
</evidence>
<feature type="coiled-coil region" evidence="1">
    <location>
        <begin position="1307"/>
        <end position="1334"/>
    </location>
</feature>
<accession>A0A175JQG9</accession>
<evidence type="ECO:0000256" key="1">
    <source>
        <dbReference type="SAM" id="Coils"/>
    </source>
</evidence>
<reference evidence="3 4" key="1">
    <citation type="submission" date="2016-05" db="EMBL/GenBank/DDBJ databases">
        <title>First whole genome sequencing of Entamoeba histolytica HM1:IMSS-clone-6.</title>
        <authorList>
            <person name="Mukherjee Avik.K."/>
            <person name="Izumyama S."/>
            <person name="Nakada-Tsukui K."/>
            <person name="Nozaki T."/>
        </authorList>
    </citation>
    <scope>NUCLEOTIDE SEQUENCE [LARGE SCALE GENOMIC DNA]</scope>
    <source>
        <strain evidence="3 4">HM1:IMSS clone 6</strain>
    </source>
</reference>
<dbReference type="VEuPathDB" id="AmoebaDB:EHI5A_072850"/>
<dbReference type="VEuPathDB" id="AmoebaDB:EHI8A_040960"/>
<dbReference type="Pfam" id="PF14649">
    <property type="entry name" value="Spatacsin_C"/>
    <property type="match status" value="1"/>
</dbReference>
<feature type="domain" description="Spatacsin C-terminal" evidence="2">
    <location>
        <begin position="1698"/>
        <end position="1845"/>
    </location>
</feature>
<dbReference type="GO" id="GO:0005737">
    <property type="term" value="C:cytoplasm"/>
    <property type="evidence" value="ECO:0007669"/>
    <property type="project" value="TreeGrafter"/>
</dbReference>
<dbReference type="Proteomes" id="UP000078387">
    <property type="component" value="Unassembled WGS sequence"/>
</dbReference>
<dbReference type="eggNOG" id="ENOG502RFRT">
    <property type="taxonomic scope" value="Eukaryota"/>
</dbReference>
<comment type="caution">
    <text evidence="3">The sequence shown here is derived from an EMBL/GenBank/DDBJ whole genome shotgun (WGS) entry which is preliminary data.</text>
</comment>
<dbReference type="InterPro" id="IPR028107">
    <property type="entry name" value="Spatacsin_C_dom"/>
</dbReference>
<evidence type="ECO:0000313" key="4">
    <source>
        <dbReference type="Proteomes" id="UP000078387"/>
    </source>
</evidence>
<proteinExistence type="predicted"/>
<evidence type="ECO:0000313" key="3">
    <source>
        <dbReference type="EMBL" id="GAT95678.1"/>
    </source>
</evidence>
<dbReference type="VEuPathDB" id="AmoebaDB:EHI7A_042090"/>